<gene>
    <name evidence="1" type="ORF">GCM10007898_21320</name>
</gene>
<comment type="caution">
    <text evidence="1">The sequence shown here is derived from an EMBL/GenBank/DDBJ whole genome shotgun (WGS) entry which is preliminary data.</text>
</comment>
<protein>
    <submittedName>
        <fullName evidence="1">Uncharacterized protein</fullName>
    </submittedName>
</protein>
<proteinExistence type="predicted"/>
<name>A0ABQ5XC74_9GAMM</name>
<dbReference type="EMBL" id="BSOA01000018">
    <property type="protein sequence ID" value="GLQ88562.1"/>
    <property type="molecule type" value="Genomic_DNA"/>
</dbReference>
<keyword evidence="2" id="KW-1185">Reference proteome</keyword>
<dbReference type="Proteomes" id="UP001156627">
    <property type="component" value="Unassembled WGS sequence"/>
</dbReference>
<evidence type="ECO:0000313" key="2">
    <source>
        <dbReference type="Proteomes" id="UP001156627"/>
    </source>
</evidence>
<evidence type="ECO:0000313" key="1">
    <source>
        <dbReference type="EMBL" id="GLQ88562.1"/>
    </source>
</evidence>
<sequence length="82" mass="8992">MAQSKAPDEMTIYDFMRHHLQCNEIGVMWASGVTVHARNAAATKPRDIALNGGFIKATSIKRDESVHKKSVIAKAQGLSLEI</sequence>
<accession>A0ABQ5XC74</accession>
<organism evidence="1 2">
    <name type="scientific">Dyella flagellata</name>
    <dbReference type="NCBI Taxonomy" id="1867833"/>
    <lineage>
        <taxon>Bacteria</taxon>
        <taxon>Pseudomonadati</taxon>
        <taxon>Pseudomonadota</taxon>
        <taxon>Gammaproteobacteria</taxon>
        <taxon>Lysobacterales</taxon>
        <taxon>Rhodanobacteraceae</taxon>
        <taxon>Dyella</taxon>
    </lineage>
</organism>
<reference evidence="2" key="1">
    <citation type="journal article" date="2019" name="Int. J. Syst. Evol. Microbiol.">
        <title>The Global Catalogue of Microorganisms (GCM) 10K type strain sequencing project: providing services to taxonomists for standard genome sequencing and annotation.</title>
        <authorList>
            <consortium name="The Broad Institute Genomics Platform"/>
            <consortium name="The Broad Institute Genome Sequencing Center for Infectious Disease"/>
            <person name="Wu L."/>
            <person name="Ma J."/>
        </authorList>
    </citation>
    <scope>NUCLEOTIDE SEQUENCE [LARGE SCALE GENOMIC DNA]</scope>
    <source>
        <strain evidence="2">NBRC 111981</strain>
    </source>
</reference>